<reference evidence="14" key="2">
    <citation type="submission" date="2025-09" db="UniProtKB">
        <authorList>
            <consortium name="Ensembl"/>
        </authorList>
    </citation>
    <scope>IDENTIFICATION</scope>
</reference>
<evidence type="ECO:0000313" key="15">
    <source>
        <dbReference type="Proteomes" id="UP000694388"/>
    </source>
</evidence>
<name>A0A8C4WUB3_EPTBU</name>
<gene>
    <name evidence="11" type="primary">IL16</name>
</gene>
<feature type="domain" description="PDZ" evidence="13">
    <location>
        <begin position="1117"/>
        <end position="1187"/>
    </location>
</feature>
<feature type="region of interest" description="Disordered" evidence="12">
    <location>
        <begin position="203"/>
        <end position="224"/>
    </location>
</feature>
<sequence length="1214" mass="131911">MNRFNPLGMGTNYIQDADNMDPSSANQSDGDATFSGKIPPWVFTETNGEHFRDQAETLTYSADSERADNTTRPNVVTAINSGRNKCAAWMRSNCECSVCDATANLSSADCRDREGYGNVEQGLSSDATPEQVLHIVDCKPVSDKSVEESLRKFEEEIAETRTLPVDERVEDVQLLPTTGLTTNHDNIEDQSCEIMDAEHVVESEPISDQAHGNTPDVSSSSKPTGIRKLLTEGEQARRAVNADHEYFEEKQVRDANWKEEDLSSERCVEEIQLFKQENETFGLDLELKPSPTRVFIKSIQPGGITEKAGNGRLRNGDEILAVNGVRLGDLRVTEILNILCCLPNHLHLTVHHPLMDEKKDISLTIALEHNKAGPTDEGFVPSNKDCNGVHSSTRADEAVCEASSKSKIKHETLEIDCDVDENKFSKTEDSESAEESHQGEKHTSSYTEEKEKEGKESKNENAQLMTDEVIAKESGKINKEIDLEKSSDGVQEETVLEPVMDSDWVHDQTNDQMNQSEDIRESTSDTQESKGSDEIEDLNESPETGNDSAMQVQPKVEDVESEGSALVQVKVSCNTEDIKRPNAVKNTKTPPKVLPKSWKTQQFTDHPGLETAGDNELRGAISGCPLTPGQILSRRHSADLTLRQASLDNVSHMMGALISKSSSQSIFGQDSHFSPANKDPNLPSTVTREAAFKMVTRSDHTQKTIDGTKPSEIDVKTIAQRVTSTTDCHPGDGESTFKSNSEIINGVSQSQSIPSHLSTSVRDKIKSFELLSSTRTGNSQAGDQSKSGACHASVVRLEKKATVTLPSYSGQDSETKFLNEPIHTTTTGIEKSFKESGGISETKAHDNDFKSSSKEGIFQDCQALGKNSVTPSGSTAGTVVIPFPEHIIPMMSTKHSKCTNDSTNVGGAPSHHNLLTSSMLPAATDETRGMERETASASNAIGEGGSMETALLSQECVKQKAQEVQRNPNRNKRNGEVGAEGGEDLLGTDSEQLAALLDEAHLETDEALQDIKVVVIHKEGGTGLGVSVAGGSDQEQKDITVHHVFSTGAVAQEGTVQKGDRLLSVDGHCLKGATYSEGLEAVRQARSTRQAVLVVRRQDKGHVEKRLSGLRRDSGMVLSVEIHKTGAVLGFSLEGGMEAGGEKRPLVVRQVFPRITEGSLYPGDVLLAAGGNKLTNMSRHDAFNLLKGLPDGPIALTILRGNFIPDRDLLNRTT</sequence>
<evidence type="ECO:0000256" key="12">
    <source>
        <dbReference type="SAM" id="MobiDB-lite"/>
    </source>
</evidence>
<evidence type="ECO:0000313" key="14">
    <source>
        <dbReference type="Ensembl" id="ENSEBUP00000011441.1"/>
    </source>
</evidence>
<keyword evidence="3 11" id="KW-0145">Chemotaxis</keyword>
<dbReference type="AlphaFoldDB" id="A0A8C4WUB3"/>
<dbReference type="InterPro" id="IPR020450">
    <property type="entry name" value="IL-16"/>
</dbReference>
<comment type="subcellular location">
    <subcellularLocation>
        <location evidence="11">Cytoplasm</location>
    </subcellularLocation>
    <subcellularLocation>
        <location evidence="1 11">Nucleus</location>
    </subcellularLocation>
    <subcellularLocation>
        <location evidence="11">Secreted</location>
    </subcellularLocation>
</comment>
<feature type="region of interest" description="Disordered" evidence="12">
    <location>
        <begin position="957"/>
        <end position="985"/>
    </location>
</feature>
<accession>A0A8C4WUB3</accession>
<dbReference type="PANTHER" id="PTHR48484">
    <property type="entry name" value="PRO-INTERLEUKIN-16"/>
    <property type="match status" value="1"/>
</dbReference>
<feature type="compositionally biased region" description="Polar residues" evidence="12">
    <location>
        <begin position="210"/>
        <end position="223"/>
    </location>
</feature>
<evidence type="ECO:0000256" key="8">
    <source>
        <dbReference type="ARBA" id="ARBA00023163"/>
    </source>
</evidence>
<dbReference type="GO" id="GO:0005615">
    <property type="term" value="C:extracellular space"/>
    <property type="evidence" value="ECO:0007669"/>
    <property type="project" value="UniProtKB-KW"/>
</dbReference>
<dbReference type="PRINTS" id="PR01931">
    <property type="entry name" value="INTRLEUKIN16"/>
</dbReference>
<dbReference type="GO" id="GO:0005634">
    <property type="term" value="C:nucleus"/>
    <property type="evidence" value="ECO:0007669"/>
    <property type="project" value="UniProtKB-SubCell"/>
</dbReference>
<evidence type="ECO:0000256" key="1">
    <source>
        <dbReference type="ARBA" id="ARBA00004123"/>
    </source>
</evidence>
<dbReference type="Gene3D" id="2.30.42.10">
    <property type="match status" value="3"/>
</dbReference>
<reference evidence="14" key="1">
    <citation type="submission" date="2025-08" db="UniProtKB">
        <authorList>
            <consortium name="Ensembl"/>
        </authorList>
    </citation>
    <scope>IDENTIFICATION</scope>
</reference>
<dbReference type="PANTHER" id="PTHR48484:SF2">
    <property type="entry name" value="PRO-INTERLEUKIN-16"/>
    <property type="match status" value="1"/>
</dbReference>
<keyword evidence="4 11" id="KW-0202">Cytokine</keyword>
<dbReference type="InterPro" id="IPR001478">
    <property type="entry name" value="PDZ"/>
</dbReference>
<dbReference type="Proteomes" id="UP000694388">
    <property type="component" value="Unplaced"/>
</dbReference>
<keyword evidence="7" id="KW-0805">Transcription regulation</keyword>
<evidence type="ECO:0000259" key="13">
    <source>
        <dbReference type="PROSITE" id="PS50106"/>
    </source>
</evidence>
<evidence type="ECO:0000256" key="7">
    <source>
        <dbReference type="ARBA" id="ARBA00023015"/>
    </source>
</evidence>
<keyword evidence="2 11" id="KW-0963">Cytoplasm</keyword>
<dbReference type="Pfam" id="PF00595">
    <property type="entry name" value="PDZ"/>
    <property type="match status" value="3"/>
</dbReference>
<feature type="domain" description="PDZ" evidence="13">
    <location>
        <begin position="270"/>
        <end position="354"/>
    </location>
</feature>
<protein>
    <recommendedName>
        <fullName evidence="11">Pro-interleukin-16</fullName>
    </recommendedName>
    <component>
        <recommendedName>
            <fullName evidence="11">Interleukin-16</fullName>
            <shortName evidence="11">IL-16</shortName>
        </recommendedName>
        <alternativeName>
            <fullName evidence="11">Lymphocyte chemoattractant factor</fullName>
            <shortName evidence="11">LCF</shortName>
        </alternativeName>
    </component>
</protein>
<dbReference type="Ensembl" id="ENSEBUT00000012011.1">
    <property type="protein sequence ID" value="ENSEBUP00000011441.1"/>
    <property type="gene ID" value="ENSEBUG00000007336.1"/>
</dbReference>
<evidence type="ECO:0000256" key="2">
    <source>
        <dbReference type="ARBA" id="ARBA00022490"/>
    </source>
</evidence>
<feature type="region of interest" description="Disordered" evidence="12">
    <location>
        <begin position="424"/>
        <end position="473"/>
    </location>
</feature>
<dbReference type="GO" id="GO:0050930">
    <property type="term" value="P:induction of positive chemotaxis"/>
    <property type="evidence" value="ECO:0007669"/>
    <property type="project" value="InterPro"/>
</dbReference>
<evidence type="ECO:0000256" key="4">
    <source>
        <dbReference type="ARBA" id="ARBA00022514"/>
    </source>
</evidence>
<proteinExistence type="predicted"/>
<keyword evidence="5 11" id="KW-0964">Secreted</keyword>
<dbReference type="GO" id="GO:0005737">
    <property type="term" value="C:cytoplasm"/>
    <property type="evidence" value="ECO:0007669"/>
    <property type="project" value="UniProtKB-SubCell"/>
</dbReference>
<evidence type="ECO:0000256" key="3">
    <source>
        <dbReference type="ARBA" id="ARBA00022500"/>
    </source>
</evidence>
<dbReference type="GO" id="GO:0005125">
    <property type="term" value="F:cytokine activity"/>
    <property type="evidence" value="ECO:0007669"/>
    <property type="project" value="UniProtKB-KW"/>
</dbReference>
<evidence type="ECO:0000256" key="11">
    <source>
        <dbReference type="RuleBase" id="RU363135"/>
    </source>
</evidence>
<feature type="region of interest" description="Disordered" evidence="12">
    <location>
        <begin position="1"/>
        <end position="32"/>
    </location>
</feature>
<feature type="compositionally biased region" description="Basic and acidic residues" evidence="12">
    <location>
        <begin position="424"/>
        <end position="459"/>
    </location>
</feature>
<feature type="compositionally biased region" description="Polar residues" evidence="12">
    <location>
        <begin position="21"/>
        <end position="30"/>
    </location>
</feature>
<dbReference type="GeneTree" id="ENSGT00940000156178"/>
<keyword evidence="8" id="KW-0804">Transcription</keyword>
<keyword evidence="6" id="KW-0677">Repeat</keyword>
<feature type="compositionally biased region" description="Polar residues" evidence="12">
    <location>
        <begin position="541"/>
        <end position="551"/>
    </location>
</feature>
<organism evidence="14 15">
    <name type="scientific">Eptatretus burgeri</name>
    <name type="common">Inshore hagfish</name>
    <dbReference type="NCBI Taxonomy" id="7764"/>
    <lineage>
        <taxon>Eukaryota</taxon>
        <taxon>Metazoa</taxon>
        <taxon>Chordata</taxon>
        <taxon>Craniata</taxon>
        <taxon>Vertebrata</taxon>
        <taxon>Cyclostomata</taxon>
        <taxon>Myxini</taxon>
        <taxon>Myxiniformes</taxon>
        <taxon>Myxinidae</taxon>
        <taxon>Eptatretinae</taxon>
        <taxon>Eptatretus</taxon>
    </lineage>
</organism>
<keyword evidence="9 11" id="KW-0539">Nucleus</keyword>
<dbReference type="InterPro" id="IPR055287">
    <property type="entry name" value="IL-16-like"/>
</dbReference>
<evidence type="ECO:0000256" key="5">
    <source>
        <dbReference type="ARBA" id="ARBA00022525"/>
    </source>
</evidence>
<comment type="subunit">
    <text evidence="11">Homotetramer.</text>
</comment>
<dbReference type="GO" id="GO:0042609">
    <property type="term" value="F:CD4 receptor binding"/>
    <property type="evidence" value="ECO:0007669"/>
    <property type="project" value="TreeGrafter"/>
</dbReference>
<keyword evidence="15" id="KW-1185">Reference proteome</keyword>
<feature type="domain" description="PDZ" evidence="13">
    <location>
        <begin position="1013"/>
        <end position="1097"/>
    </location>
</feature>
<dbReference type="SUPFAM" id="SSF50156">
    <property type="entry name" value="PDZ domain-like"/>
    <property type="match status" value="3"/>
</dbReference>
<dbReference type="SMART" id="SM00228">
    <property type="entry name" value="PDZ"/>
    <property type="match status" value="3"/>
</dbReference>
<evidence type="ECO:0000256" key="9">
    <source>
        <dbReference type="ARBA" id="ARBA00023242"/>
    </source>
</evidence>
<dbReference type="GO" id="GO:0030595">
    <property type="term" value="P:leukocyte chemotaxis"/>
    <property type="evidence" value="ECO:0007669"/>
    <property type="project" value="TreeGrafter"/>
</dbReference>
<dbReference type="PROSITE" id="PS50106">
    <property type="entry name" value="PDZ"/>
    <property type="match status" value="3"/>
</dbReference>
<evidence type="ECO:0000256" key="10">
    <source>
        <dbReference type="ARBA" id="ARBA00024706"/>
    </source>
</evidence>
<feature type="compositionally biased region" description="Basic and acidic residues" evidence="12">
    <location>
        <begin position="517"/>
        <end position="533"/>
    </location>
</feature>
<dbReference type="InterPro" id="IPR036034">
    <property type="entry name" value="PDZ_sf"/>
</dbReference>
<evidence type="ECO:0000256" key="6">
    <source>
        <dbReference type="ARBA" id="ARBA00022737"/>
    </source>
</evidence>
<comment type="function">
    <text evidence="10 11">Interleukin-16 stimulates a migratory response in CD4+ lymphocytes, monocytes, and eosinophils. Primes CD4+ T-cells for IL-2 and IL-15 responsiveness. Also induces T-lymphocyte expression of interleukin 2 receptor. Ligand for CD4.</text>
</comment>
<feature type="region of interest" description="Disordered" evidence="12">
    <location>
        <begin position="498"/>
        <end position="563"/>
    </location>
</feature>